<comment type="similarity">
    <text evidence="1">Belongs to the ROK (NagC/XylR) family.</text>
</comment>
<evidence type="ECO:0000256" key="1">
    <source>
        <dbReference type="ARBA" id="ARBA00006479"/>
    </source>
</evidence>
<dbReference type="SUPFAM" id="SSF53067">
    <property type="entry name" value="Actin-like ATPase domain"/>
    <property type="match status" value="1"/>
</dbReference>
<dbReference type="EMBL" id="VULT01000009">
    <property type="protein sequence ID" value="MSS17514.1"/>
    <property type="molecule type" value="Genomic_DNA"/>
</dbReference>
<dbReference type="PANTHER" id="PTHR18964:SF149">
    <property type="entry name" value="BIFUNCTIONAL UDP-N-ACETYLGLUCOSAMINE 2-EPIMERASE_N-ACETYLMANNOSAMINE KINASE"/>
    <property type="match status" value="1"/>
</dbReference>
<protein>
    <submittedName>
        <fullName evidence="2">ROK family protein</fullName>
    </submittedName>
</protein>
<dbReference type="Pfam" id="PF00480">
    <property type="entry name" value="ROK"/>
    <property type="match status" value="1"/>
</dbReference>
<dbReference type="Gene3D" id="3.30.420.40">
    <property type="match status" value="2"/>
</dbReference>
<dbReference type="Proteomes" id="UP000483362">
    <property type="component" value="Unassembled WGS sequence"/>
</dbReference>
<dbReference type="InterPro" id="IPR043129">
    <property type="entry name" value="ATPase_NBD"/>
</dbReference>
<dbReference type="InterPro" id="IPR000600">
    <property type="entry name" value="ROK"/>
</dbReference>
<proteinExistence type="inferred from homology"/>
<organism evidence="2 3">
    <name type="scientific">Sodaliphilus pleomorphus</name>
    <dbReference type="NCBI Taxonomy" id="2606626"/>
    <lineage>
        <taxon>Bacteria</taxon>
        <taxon>Pseudomonadati</taxon>
        <taxon>Bacteroidota</taxon>
        <taxon>Bacteroidia</taxon>
        <taxon>Bacteroidales</taxon>
        <taxon>Muribaculaceae</taxon>
        <taxon>Sodaliphilus</taxon>
    </lineage>
</organism>
<gene>
    <name evidence="2" type="ORF">FYJ29_07065</name>
</gene>
<name>A0A6L5XEN7_9BACT</name>
<dbReference type="AlphaFoldDB" id="A0A6L5XEN7"/>
<comment type="caution">
    <text evidence="2">The sequence shown here is derived from an EMBL/GenBank/DDBJ whole genome shotgun (WGS) entry which is preliminary data.</text>
</comment>
<accession>A0A6L5XEN7</accession>
<dbReference type="PANTHER" id="PTHR18964">
    <property type="entry name" value="ROK (REPRESSOR, ORF, KINASE) FAMILY"/>
    <property type="match status" value="1"/>
</dbReference>
<sequence length="322" mass="34555">MAVIALDLGGTKIASAIVDDAGGVKFTHKNMLQGRTGHEVGRLIVDSLARQFDKAQYHRIPITAIGICVPGSVNCATGHVWAPNIPGWGRYPLAQEVLTLLPEHKVPVYVDNDRSCSVYGELWKGAAQGCRNVIFMAVGTGIGAGIVIDGHTLHGANDIIGATGWMALQSPYIEQYGPQGCFEYYASGTGICNRAKEKVRADKSYRGSLRQLPISRISTKHVFEAYDKGDCIAASVLAKAVEMWGMATANFVSLFNPEKIIWGGGVFGPARVFIPAIYEEALKWAQPLSIKMVELVPTQLPDSAGLLGAGFLALNNGKVQLD</sequence>
<evidence type="ECO:0000313" key="2">
    <source>
        <dbReference type="EMBL" id="MSS17514.1"/>
    </source>
</evidence>
<keyword evidence="3" id="KW-1185">Reference proteome</keyword>
<dbReference type="RefSeq" id="WP_154328644.1">
    <property type="nucleotide sequence ID" value="NZ_CP045696.1"/>
</dbReference>
<reference evidence="2 3" key="1">
    <citation type="submission" date="2019-08" db="EMBL/GenBank/DDBJ databases">
        <title>In-depth cultivation of the pig gut microbiome towards novel bacterial diversity and tailored functional studies.</title>
        <authorList>
            <person name="Wylensek D."/>
            <person name="Hitch T.C.A."/>
            <person name="Clavel T."/>
        </authorList>
    </citation>
    <scope>NUCLEOTIDE SEQUENCE [LARGE SCALE GENOMIC DNA]</scope>
    <source>
        <strain evidence="2 3">Oil-RF-744-WCA-WT-10</strain>
    </source>
</reference>
<evidence type="ECO:0000313" key="3">
    <source>
        <dbReference type="Proteomes" id="UP000483362"/>
    </source>
</evidence>